<dbReference type="EMBL" id="AACS02000008">
    <property type="protein sequence ID" value="EAU85758.2"/>
    <property type="molecule type" value="Genomic_DNA"/>
</dbReference>
<dbReference type="InParanoid" id="A8NSD0"/>
<keyword evidence="1" id="KW-0143">Chaperone</keyword>
<dbReference type="Pfam" id="PF18265">
    <property type="entry name" value="Nas2_N"/>
    <property type="match status" value="1"/>
</dbReference>
<dbReference type="RefSeq" id="XP_001835982.2">
    <property type="nucleotide sequence ID" value="XM_001835930.2"/>
</dbReference>
<dbReference type="eggNOG" id="KOG3129">
    <property type="taxonomic scope" value="Eukaryota"/>
</dbReference>
<reference evidence="4 5" key="1">
    <citation type="journal article" date="2010" name="Proc. Natl. Acad. Sci. U.S.A.">
        <title>Insights into evolution of multicellular fungi from the assembled chromosomes of the mushroom Coprinopsis cinerea (Coprinus cinereus).</title>
        <authorList>
            <person name="Stajich J.E."/>
            <person name="Wilke S.K."/>
            <person name="Ahren D."/>
            <person name="Au C.H."/>
            <person name="Birren B.W."/>
            <person name="Borodovsky M."/>
            <person name="Burns C."/>
            <person name="Canback B."/>
            <person name="Casselton L.A."/>
            <person name="Cheng C.K."/>
            <person name="Deng J."/>
            <person name="Dietrich F.S."/>
            <person name="Fargo D.C."/>
            <person name="Farman M.L."/>
            <person name="Gathman A.C."/>
            <person name="Goldberg J."/>
            <person name="Guigo R."/>
            <person name="Hoegger P.J."/>
            <person name="Hooker J.B."/>
            <person name="Huggins A."/>
            <person name="James T.Y."/>
            <person name="Kamada T."/>
            <person name="Kilaru S."/>
            <person name="Kodira C."/>
            <person name="Kues U."/>
            <person name="Kupfer D."/>
            <person name="Kwan H.S."/>
            <person name="Lomsadze A."/>
            <person name="Li W."/>
            <person name="Lilly W.W."/>
            <person name="Ma L.J."/>
            <person name="Mackey A.J."/>
            <person name="Manning G."/>
            <person name="Martin F."/>
            <person name="Muraguchi H."/>
            <person name="Natvig D.O."/>
            <person name="Palmerini H."/>
            <person name="Ramesh M.A."/>
            <person name="Rehmeyer C.J."/>
            <person name="Roe B.A."/>
            <person name="Shenoy N."/>
            <person name="Stanke M."/>
            <person name="Ter-Hovhannisyan V."/>
            <person name="Tunlid A."/>
            <person name="Velagapudi R."/>
            <person name="Vision T.J."/>
            <person name="Zeng Q."/>
            <person name="Zolan M.E."/>
            <person name="Pukkila P.J."/>
        </authorList>
    </citation>
    <scope>NUCLEOTIDE SEQUENCE [LARGE SCALE GENOMIC DNA]</scope>
    <source>
        <strain evidence="5">Okayama-7 / 130 / ATCC MYA-4618 / FGSC 9003</strain>
    </source>
</reference>
<dbReference type="GeneID" id="6012522"/>
<dbReference type="GO" id="GO:0005737">
    <property type="term" value="C:cytoplasm"/>
    <property type="evidence" value="ECO:0007669"/>
    <property type="project" value="TreeGrafter"/>
</dbReference>
<evidence type="ECO:0000313" key="4">
    <source>
        <dbReference type="EMBL" id="EAU85758.2"/>
    </source>
</evidence>
<dbReference type="Gene3D" id="2.30.42.10">
    <property type="match status" value="1"/>
</dbReference>
<dbReference type="AlphaFoldDB" id="A8NSD0"/>
<evidence type="ECO:0000259" key="3">
    <source>
        <dbReference type="Pfam" id="PF18265"/>
    </source>
</evidence>
<evidence type="ECO:0000313" key="5">
    <source>
        <dbReference type="Proteomes" id="UP000001861"/>
    </source>
</evidence>
<name>A8NSD0_COPC7</name>
<evidence type="ECO:0000256" key="1">
    <source>
        <dbReference type="ARBA" id="ARBA00023186"/>
    </source>
</evidence>
<feature type="domain" description="Nas2 N-terminal" evidence="3">
    <location>
        <begin position="16"/>
        <end position="92"/>
    </location>
</feature>
<proteinExistence type="predicted"/>
<keyword evidence="4" id="KW-0647">Proteasome</keyword>
<sequence length="214" mass="23480">MDLSYLKDEPPAQRAKSLMKLKENIEAELEAHFSILQANGVTMETPLVDTEGFPRADIDIWAVRPARVRIIELRNDFKAVMEEMSKVLEFIYDPSNQTTQDEAEAGEEEQPYAKVDGVAPSSPASAAVSSSLVYIVTGLLREDLIVKFGGLTKRSFTTGSLQPLVQHVAANENRPISIEVLRSGEKKTLSLVPRKGWGGRGLIGCHIVPYSPGS</sequence>
<dbReference type="InterPro" id="IPR040815">
    <property type="entry name" value="Nas2_N"/>
</dbReference>
<dbReference type="FunFam" id="2.30.42.10:FF:000107">
    <property type="entry name" value="26S proteasome non-ATPase regulatory subunit 9"/>
    <property type="match status" value="1"/>
</dbReference>
<dbReference type="InterPro" id="IPR035269">
    <property type="entry name" value="PSMD9"/>
</dbReference>
<evidence type="ECO:0000256" key="2">
    <source>
        <dbReference type="ARBA" id="ARBA00068021"/>
    </source>
</evidence>
<protein>
    <recommendedName>
        <fullName evidence="2">Probable 26S proteasome regulatory subunit p27</fullName>
    </recommendedName>
</protein>
<dbReference type="OrthoDB" id="72325at2759"/>
<dbReference type="STRING" id="240176.A8NSD0"/>
<dbReference type="PANTHER" id="PTHR12651">
    <property type="entry name" value="26S PROTEASOME NON-ATPASE REGULATORY SUBUNIT 9"/>
    <property type="match status" value="1"/>
</dbReference>
<dbReference type="HOGENOM" id="CLU_073146_0_0_1"/>
<comment type="caution">
    <text evidence="4">The sequence shown here is derived from an EMBL/GenBank/DDBJ whole genome shotgun (WGS) entry which is preliminary data.</text>
</comment>
<dbReference type="KEGG" id="cci:CC1G_04975"/>
<organism evidence="4 5">
    <name type="scientific">Coprinopsis cinerea (strain Okayama-7 / 130 / ATCC MYA-4618 / FGSC 9003)</name>
    <name type="common">Inky cap fungus</name>
    <name type="synonym">Hormographiella aspergillata</name>
    <dbReference type="NCBI Taxonomy" id="240176"/>
    <lineage>
        <taxon>Eukaryota</taxon>
        <taxon>Fungi</taxon>
        <taxon>Dikarya</taxon>
        <taxon>Basidiomycota</taxon>
        <taxon>Agaricomycotina</taxon>
        <taxon>Agaricomycetes</taxon>
        <taxon>Agaricomycetidae</taxon>
        <taxon>Agaricales</taxon>
        <taxon>Agaricineae</taxon>
        <taxon>Psathyrellaceae</taxon>
        <taxon>Coprinopsis</taxon>
    </lineage>
</organism>
<dbReference type="Proteomes" id="UP000001861">
    <property type="component" value="Unassembled WGS sequence"/>
</dbReference>
<dbReference type="InterPro" id="IPR036034">
    <property type="entry name" value="PDZ_sf"/>
</dbReference>
<dbReference type="Gene3D" id="6.10.140.1710">
    <property type="match status" value="1"/>
</dbReference>
<accession>A8NSD0</accession>
<dbReference type="OMA" id="DWGGRGM"/>
<dbReference type="GO" id="GO:0070682">
    <property type="term" value="P:proteasome regulatory particle assembly"/>
    <property type="evidence" value="ECO:0007669"/>
    <property type="project" value="InterPro"/>
</dbReference>
<dbReference type="VEuPathDB" id="FungiDB:CC1G_04975"/>
<keyword evidence="5" id="KW-1185">Reference proteome</keyword>
<dbReference type="PANTHER" id="PTHR12651:SF1">
    <property type="entry name" value="26S PROTEASOME NON-ATPASE REGULATORY SUBUNIT 9"/>
    <property type="match status" value="1"/>
</dbReference>
<dbReference type="FunCoup" id="A8NSD0">
    <property type="interactions" value="678"/>
</dbReference>
<gene>
    <name evidence="4" type="ORF">CC1G_04975</name>
</gene>
<dbReference type="GO" id="GO:0000502">
    <property type="term" value="C:proteasome complex"/>
    <property type="evidence" value="ECO:0007669"/>
    <property type="project" value="UniProtKB-KW"/>
</dbReference>
<dbReference type="GO" id="GO:0005634">
    <property type="term" value="C:nucleus"/>
    <property type="evidence" value="ECO:0007669"/>
    <property type="project" value="TreeGrafter"/>
</dbReference>